<dbReference type="InterPro" id="IPR018108">
    <property type="entry name" value="MCP_transmembrane"/>
</dbReference>
<evidence type="ECO:0000256" key="1">
    <source>
        <dbReference type="ARBA" id="ARBA00004225"/>
    </source>
</evidence>
<dbReference type="GeneID" id="68112338"/>
<evidence type="ECO:0000256" key="2">
    <source>
        <dbReference type="ARBA" id="ARBA00006375"/>
    </source>
</evidence>
<evidence type="ECO:0000256" key="7">
    <source>
        <dbReference type="ARBA" id="ARBA00023128"/>
    </source>
</evidence>
<dbReference type="PRINTS" id="PR00926">
    <property type="entry name" value="MITOCARRIER"/>
</dbReference>
<keyword evidence="5" id="KW-0677">Repeat</keyword>
<dbReference type="GO" id="GO:0000064">
    <property type="term" value="F:L-ornithine transmembrane transporter activity"/>
    <property type="evidence" value="ECO:0007669"/>
    <property type="project" value="TreeGrafter"/>
</dbReference>
<organism evidence="11 12">
    <name type="scientific">Naegleria fowleri</name>
    <name type="common">Brain eating amoeba</name>
    <dbReference type="NCBI Taxonomy" id="5763"/>
    <lineage>
        <taxon>Eukaryota</taxon>
        <taxon>Discoba</taxon>
        <taxon>Heterolobosea</taxon>
        <taxon>Tetramitia</taxon>
        <taxon>Eutetramitia</taxon>
        <taxon>Vahlkampfiidae</taxon>
        <taxon>Naegleria</taxon>
    </lineage>
</organism>
<proteinExistence type="inferred from homology"/>
<dbReference type="PANTHER" id="PTHR45624:SF58">
    <property type="entry name" value="CARRIER PROTEIN, PUTATIVE-RELATED"/>
    <property type="match status" value="1"/>
</dbReference>
<dbReference type="OrthoDB" id="193856at2759"/>
<evidence type="ECO:0000256" key="10">
    <source>
        <dbReference type="RuleBase" id="RU000488"/>
    </source>
</evidence>
<evidence type="ECO:0000256" key="6">
    <source>
        <dbReference type="ARBA" id="ARBA00022989"/>
    </source>
</evidence>
<dbReference type="VEuPathDB" id="AmoebaDB:NF0059100"/>
<evidence type="ECO:0000313" key="11">
    <source>
        <dbReference type="EMBL" id="KAF0975793.1"/>
    </source>
</evidence>
<evidence type="ECO:0000256" key="5">
    <source>
        <dbReference type="ARBA" id="ARBA00022737"/>
    </source>
</evidence>
<dbReference type="PANTHER" id="PTHR45624">
    <property type="entry name" value="MITOCHONDRIAL BASIC AMINO ACIDS TRANSPORTER-RELATED"/>
    <property type="match status" value="1"/>
</dbReference>
<evidence type="ECO:0008006" key="13">
    <source>
        <dbReference type="Google" id="ProtNLM"/>
    </source>
</evidence>
<evidence type="ECO:0000256" key="9">
    <source>
        <dbReference type="PROSITE-ProRule" id="PRU00282"/>
    </source>
</evidence>
<comment type="caution">
    <text evidence="11">The sequence shown here is derived from an EMBL/GenBank/DDBJ whole genome shotgun (WGS) entry which is preliminary data.</text>
</comment>
<dbReference type="Pfam" id="PF00153">
    <property type="entry name" value="Mito_carr"/>
    <property type="match status" value="2"/>
</dbReference>
<dbReference type="VEuPathDB" id="AmoebaDB:NfTy_051790"/>
<dbReference type="InterPro" id="IPR050567">
    <property type="entry name" value="Mitochondrial_Carrier"/>
</dbReference>
<keyword evidence="12" id="KW-1185">Reference proteome</keyword>
<keyword evidence="6" id="KW-1133">Transmembrane helix</keyword>
<feature type="repeat" description="Solcar" evidence="9">
    <location>
        <begin position="53"/>
        <end position="140"/>
    </location>
</feature>
<evidence type="ECO:0000256" key="3">
    <source>
        <dbReference type="ARBA" id="ARBA00022448"/>
    </source>
</evidence>
<dbReference type="InterPro" id="IPR023395">
    <property type="entry name" value="MCP_dom_sf"/>
</dbReference>
<keyword evidence="3 10" id="KW-0813">Transport</keyword>
<keyword evidence="8 9" id="KW-0472">Membrane</keyword>
<accession>A0A6A5BD14</accession>
<dbReference type="SUPFAM" id="SSF103506">
    <property type="entry name" value="Mitochondrial carrier"/>
    <property type="match status" value="1"/>
</dbReference>
<dbReference type="GO" id="GO:1990575">
    <property type="term" value="P:mitochondrial L-ornithine transmembrane transport"/>
    <property type="evidence" value="ECO:0007669"/>
    <property type="project" value="TreeGrafter"/>
</dbReference>
<dbReference type="InterPro" id="IPR002067">
    <property type="entry name" value="MCP"/>
</dbReference>
<dbReference type="VEuPathDB" id="AmoebaDB:FDP41_005120"/>
<comment type="similarity">
    <text evidence="2 10">Belongs to the mitochondrial carrier (TC 2.A.29) family.</text>
</comment>
<keyword evidence="7" id="KW-0496">Mitochondrion</keyword>
<dbReference type="Gene3D" id="1.50.40.10">
    <property type="entry name" value="Mitochondrial carrier domain"/>
    <property type="match status" value="2"/>
</dbReference>
<dbReference type="GO" id="GO:0031966">
    <property type="term" value="C:mitochondrial membrane"/>
    <property type="evidence" value="ECO:0007669"/>
    <property type="project" value="UniProtKB-SubCell"/>
</dbReference>
<dbReference type="RefSeq" id="XP_044560506.1">
    <property type="nucleotide sequence ID" value="XM_044708611.1"/>
</dbReference>
<keyword evidence="4 9" id="KW-0812">Transmembrane</keyword>
<reference evidence="11 12" key="1">
    <citation type="journal article" date="2019" name="Sci. Rep.">
        <title>Nanopore sequencing improves the draft genome of the human pathogenic amoeba Naegleria fowleri.</title>
        <authorList>
            <person name="Liechti N."/>
            <person name="Schurch N."/>
            <person name="Bruggmann R."/>
            <person name="Wittwer M."/>
        </authorList>
    </citation>
    <scope>NUCLEOTIDE SEQUENCE [LARGE SCALE GENOMIC DNA]</scope>
    <source>
        <strain evidence="11 12">ATCC 30894</strain>
    </source>
</reference>
<evidence type="ECO:0000256" key="4">
    <source>
        <dbReference type="ARBA" id="ARBA00022692"/>
    </source>
</evidence>
<evidence type="ECO:0000256" key="8">
    <source>
        <dbReference type="ARBA" id="ARBA00023136"/>
    </source>
</evidence>
<comment type="subcellular location">
    <subcellularLocation>
        <location evidence="1">Mitochondrion membrane</location>
        <topology evidence="1">Multi-pass membrane protein</topology>
    </subcellularLocation>
</comment>
<name>A0A6A5BD14_NAEFO</name>
<gene>
    <name evidence="11" type="ORF">FDP41_005120</name>
</gene>
<protein>
    <recommendedName>
        <fullName evidence="13">Mitochondrial carrier protein</fullName>
    </recommendedName>
</protein>
<dbReference type="OMA" id="FESCSMY"/>
<dbReference type="Proteomes" id="UP000444721">
    <property type="component" value="Unassembled WGS sequence"/>
</dbReference>
<dbReference type="EMBL" id="VFQX01000043">
    <property type="protein sequence ID" value="KAF0975793.1"/>
    <property type="molecule type" value="Genomic_DNA"/>
</dbReference>
<dbReference type="AlphaFoldDB" id="A0A6A5BD14"/>
<evidence type="ECO:0000313" key="12">
    <source>
        <dbReference type="Proteomes" id="UP000444721"/>
    </source>
</evidence>
<sequence>MSSSQASPPSSDVMNLNESKRMTMTTALVEASPPKQPAQQQQLDNTKSFLVQSSPIVSFISGAVYGCTSVAVGQPLDTIKTIMQSSATINQQNATTFGVIKSIYNKYGFWGFYRGSLPPLVTASILRSLQFGGYALALQFIMDNHVMSKNDFRKENLNVLEEKRFVLHPEMFVAGCFGGAARAVVETPVEYLKVRRQTDQPWKLLEVYRGFTATLLRNMFLLGTFFVFVDFFTQEYRNLQVRQQLASLSSDEEREQAKGSHFEFKKLSPFFTGGVCATLAWWLVFPLDVVKSQIQSMKPDEQLGVFQRLSIVGKTLGVRGLFRGIIPASMRSSLANGVSMIAFAYVSSYLNQWDKK</sequence>
<dbReference type="PROSITE" id="PS50920">
    <property type="entry name" value="SOLCAR"/>
    <property type="match status" value="2"/>
</dbReference>
<feature type="repeat" description="Solcar" evidence="9">
    <location>
        <begin position="264"/>
        <end position="349"/>
    </location>
</feature>